<dbReference type="EMBL" id="LWRY01000120">
    <property type="protein sequence ID" value="OCX71957.1"/>
    <property type="molecule type" value="Genomic_DNA"/>
</dbReference>
<dbReference type="Proteomes" id="UP000095008">
    <property type="component" value="Unassembled WGS sequence"/>
</dbReference>
<reference evidence="1 3" key="1">
    <citation type="journal article" date="2016" name="Int. J. Mol. Sci.">
        <title>Comparative genomics of the extreme acidophile Acidithiobacillus thiooxidans reveals intraspecific divergence and niche adaptation.</title>
        <authorList>
            <person name="Zhang X."/>
            <person name="Feng X."/>
            <person name="Tao J."/>
            <person name="Ma L."/>
            <person name="Xiao Y."/>
            <person name="Liang Y."/>
            <person name="Liu X."/>
            <person name="Yin H."/>
        </authorList>
    </citation>
    <scope>NUCLEOTIDE SEQUENCE [LARGE SCALE GENOMIC DNA]</scope>
    <source>
        <strain evidence="2 3">A02</strain>
        <strain evidence="1">DXS-W</strain>
    </source>
</reference>
<evidence type="ECO:0000313" key="1">
    <source>
        <dbReference type="EMBL" id="OCX71957.1"/>
    </source>
</evidence>
<sequence length="92" mass="10139">MQQFPTKEELRKTGKVYCEGCQHFEPGSTPGGLGFCALTKNRQARVEETGRMVPDRQGLPPDTTPELCCAACFPMAPRVCGKYRDRSASVTL</sequence>
<comment type="caution">
    <text evidence="1">The sequence shown here is derived from an EMBL/GenBank/DDBJ whole genome shotgun (WGS) entry which is preliminary data.</text>
</comment>
<evidence type="ECO:0000313" key="3">
    <source>
        <dbReference type="Proteomes" id="UP000094893"/>
    </source>
</evidence>
<dbReference type="STRING" id="930.GCA_002079865_03892"/>
<dbReference type="AlphaFoldDB" id="A0A1C2I7P8"/>
<keyword evidence="4" id="KW-1185">Reference proteome</keyword>
<dbReference type="EMBL" id="LWSA01000087">
    <property type="protein sequence ID" value="OCX73950.1"/>
    <property type="molecule type" value="Genomic_DNA"/>
</dbReference>
<accession>A0A1C2I7P8</accession>
<dbReference type="OrthoDB" id="5309582at2"/>
<evidence type="ECO:0000313" key="2">
    <source>
        <dbReference type="EMBL" id="OCX73950.1"/>
    </source>
</evidence>
<name>A0A1C2I7P8_ACITH</name>
<proteinExistence type="predicted"/>
<gene>
    <name evidence="1" type="ORF">A6M23_10760</name>
    <name evidence="2" type="ORF">A6P07_06945</name>
</gene>
<protein>
    <submittedName>
        <fullName evidence="1">Uncharacterized protein</fullName>
    </submittedName>
</protein>
<dbReference type="Proteomes" id="UP000094893">
    <property type="component" value="Unassembled WGS sequence"/>
</dbReference>
<dbReference type="RefSeq" id="WP_024895328.1">
    <property type="nucleotide sequence ID" value="NZ_JAAOMO010000028.1"/>
</dbReference>
<organism evidence="1 4">
    <name type="scientific">Acidithiobacillus thiooxidans</name>
    <name type="common">Thiobacillus thiooxidans</name>
    <dbReference type="NCBI Taxonomy" id="930"/>
    <lineage>
        <taxon>Bacteria</taxon>
        <taxon>Pseudomonadati</taxon>
        <taxon>Pseudomonadota</taxon>
        <taxon>Acidithiobacillia</taxon>
        <taxon>Acidithiobacillales</taxon>
        <taxon>Acidithiobacillaceae</taxon>
        <taxon>Acidithiobacillus</taxon>
    </lineage>
</organism>
<evidence type="ECO:0000313" key="4">
    <source>
        <dbReference type="Proteomes" id="UP000095008"/>
    </source>
</evidence>